<dbReference type="GO" id="GO:0003677">
    <property type="term" value="F:DNA binding"/>
    <property type="evidence" value="ECO:0007669"/>
    <property type="project" value="UniProtKB-KW"/>
</dbReference>
<evidence type="ECO:0000256" key="3">
    <source>
        <dbReference type="ARBA" id="ARBA00023172"/>
    </source>
</evidence>
<organism evidence="5 6">
    <name type="scientific">Caproicibacterium argilliputei</name>
    <dbReference type="NCBI Taxonomy" id="3030016"/>
    <lineage>
        <taxon>Bacteria</taxon>
        <taxon>Bacillati</taxon>
        <taxon>Bacillota</taxon>
        <taxon>Clostridia</taxon>
        <taxon>Eubacteriales</taxon>
        <taxon>Oscillospiraceae</taxon>
        <taxon>Caproicibacterium</taxon>
    </lineage>
</organism>
<evidence type="ECO:0000256" key="2">
    <source>
        <dbReference type="ARBA" id="ARBA00023125"/>
    </source>
</evidence>
<sequence length="187" mass="20457">MLLTHLIGRALTFCALGIYAGLRRKEILGLQWGDLSGEKLTVNCAISFPGNHQADPDQSLKSKASHRTIPVPPQLAEIAAAVRSSLYVVPAADGGMIVKRLWQQATRLVSGAHPHMLRRSYATSLYRAGVDLKTAQYLLGHSDIRMTAEIYTHIAQQNVAKSADKITAYFSSQKSKSSQKVVKAENE</sequence>
<dbReference type="InterPro" id="IPR013762">
    <property type="entry name" value="Integrase-like_cat_sf"/>
</dbReference>
<evidence type="ECO:0000313" key="6">
    <source>
        <dbReference type="Proteomes" id="UP001300604"/>
    </source>
</evidence>
<dbReference type="GO" id="GO:0015074">
    <property type="term" value="P:DNA integration"/>
    <property type="evidence" value="ECO:0007669"/>
    <property type="project" value="InterPro"/>
</dbReference>
<keyword evidence="3" id="KW-0233">DNA recombination</keyword>
<dbReference type="KEGG" id="carl:PXC00_09960"/>
<evidence type="ECO:0000256" key="1">
    <source>
        <dbReference type="ARBA" id="ARBA00008857"/>
    </source>
</evidence>
<dbReference type="AlphaFoldDB" id="A0AA97D733"/>
<dbReference type="CDD" id="cd01189">
    <property type="entry name" value="INT_ICEBs1_C_like"/>
    <property type="match status" value="1"/>
</dbReference>
<evidence type="ECO:0000259" key="4">
    <source>
        <dbReference type="PROSITE" id="PS51898"/>
    </source>
</evidence>
<dbReference type="EMBL" id="CP135996">
    <property type="protein sequence ID" value="WOC31534.1"/>
    <property type="molecule type" value="Genomic_DNA"/>
</dbReference>
<comment type="similarity">
    <text evidence="1">Belongs to the 'phage' integrase family.</text>
</comment>
<feature type="domain" description="Tyr recombinase" evidence="4">
    <location>
        <begin position="1"/>
        <end position="164"/>
    </location>
</feature>
<gene>
    <name evidence="5" type="ORF">PXC00_09960</name>
</gene>
<dbReference type="RefSeq" id="WP_275846443.1">
    <property type="nucleotide sequence ID" value="NZ_CP135996.1"/>
</dbReference>
<accession>A0AA97D733</accession>
<dbReference type="GO" id="GO:0006310">
    <property type="term" value="P:DNA recombination"/>
    <property type="evidence" value="ECO:0007669"/>
    <property type="project" value="UniProtKB-KW"/>
</dbReference>
<dbReference type="PANTHER" id="PTHR30349">
    <property type="entry name" value="PHAGE INTEGRASE-RELATED"/>
    <property type="match status" value="1"/>
</dbReference>
<dbReference type="PROSITE" id="PS51898">
    <property type="entry name" value="TYR_RECOMBINASE"/>
    <property type="match status" value="1"/>
</dbReference>
<reference evidence="5" key="2">
    <citation type="submission" date="2024-06" db="EMBL/GenBank/DDBJ databases">
        <title>Caproicibacterium argilliputei sp. nov, a novel caproic acid producing anaerobic bacterium isolated from pit mud.</title>
        <authorList>
            <person name="Xia S."/>
        </authorList>
    </citation>
    <scope>NUCLEOTIDE SEQUENCE</scope>
    <source>
        <strain evidence="5">ZCY20-5</strain>
    </source>
</reference>
<name>A0AA97D733_9FIRM</name>
<dbReference type="InterPro" id="IPR011010">
    <property type="entry name" value="DNA_brk_join_enz"/>
</dbReference>
<keyword evidence="2" id="KW-0238">DNA-binding</keyword>
<dbReference type="InterPro" id="IPR002104">
    <property type="entry name" value="Integrase_catalytic"/>
</dbReference>
<keyword evidence="6" id="KW-1185">Reference proteome</keyword>
<evidence type="ECO:0000313" key="5">
    <source>
        <dbReference type="EMBL" id="WOC31534.1"/>
    </source>
</evidence>
<reference evidence="5" key="1">
    <citation type="submission" date="2023-09" db="EMBL/GenBank/DDBJ databases">
        <authorList>
            <person name="Zeng C."/>
        </authorList>
    </citation>
    <scope>NUCLEOTIDE SEQUENCE</scope>
    <source>
        <strain evidence="5">ZCY20-5</strain>
    </source>
</reference>
<protein>
    <submittedName>
        <fullName evidence="5">Site-specific integrase</fullName>
    </submittedName>
</protein>
<dbReference type="Proteomes" id="UP001300604">
    <property type="component" value="Chromosome"/>
</dbReference>
<dbReference type="SUPFAM" id="SSF56349">
    <property type="entry name" value="DNA breaking-rejoining enzymes"/>
    <property type="match status" value="1"/>
</dbReference>
<dbReference type="Gene3D" id="1.10.443.10">
    <property type="entry name" value="Intergrase catalytic core"/>
    <property type="match status" value="1"/>
</dbReference>
<dbReference type="Pfam" id="PF00589">
    <property type="entry name" value="Phage_integrase"/>
    <property type="match status" value="1"/>
</dbReference>
<dbReference type="InterPro" id="IPR050090">
    <property type="entry name" value="Tyrosine_recombinase_XerCD"/>
</dbReference>
<proteinExistence type="inferred from homology"/>
<dbReference type="PANTHER" id="PTHR30349:SF41">
    <property type="entry name" value="INTEGRASE_RECOMBINASE PROTEIN MJ0367-RELATED"/>
    <property type="match status" value="1"/>
</dbReference>